<accession>A0A0C4Y9N3</accession>
<protein>
    <submittedName>
        <fullName evidence="2">Uncharacterized protein</fullName>
    </submittedName>
</protein>
<sequence length="62" mass="6905">MGPSWRAGTGNALIGDAAAYRERRCRGGIARLFRPLKVIRTTGAGRPEYKPKKRPIPEARQQ</sequence>
<name>A0A0C4Y9N3_9BURK</name>
<feature type="region of interest" description="Disordered" evidence="1">
    <location>
        <begin position="40"/>
        <end position="62"/>
    </location>
</feature>
<dbReference type="STRING" id="68895.RR42_s0584"/>
<dbReference type="Proteomes" id="UP000031843">
    <property type="component" value="Chromosome secondary"/>
</dbReference>
<evidence type="ECO:0000313" key="3">
    <source>
        <dbReference type="Proteomes" id="UP000031843"/>
    </source>
</evidence>
<gene>
    <name evidence="2" type="ORF">RR42_s0584</name>
</gene>
<reference evidence="2 3" key="1">
    <citation type="journal article" date="2015" name="Genome Announc.">
        <title>Complete Genome Sequence of Cupriavidus basilensis 4G11, Isolated from the Oak Ridge Field Research Center Site.</title>
        <authorList>
            <person name="Ray J."/>
            <person name="Waters R.J."/>
            <person name="Skerker J.M."/>
            <person name="Kuehl J.V."/>
            <person name="Price M.N."/>
            <person name="Huang J."/>
            <person name="Chakraborty R."/>
            <person name="Arkin A.P."/>
            <person name="Deutschbauer A."/>
        </authorList>
    </citation>
    <scope>NUCLEOTIDE SEQUENCE [LARGE SCALE GENOMIC DNA]</scope>
    <source>
        <strain evidence="2">4G11</strain>
    </source>
</reference>
<organism evidence="2 3">
    <name type="scientific">Cupriavidus basilensis</name>
    <dbReference type="NCBI Taxonomy" id="68895"/>
    <lineage>
        <taxon>Bacteria</taxon>
        <taxon>Pseudomonadati</taxon>
        <taxon>Pseudomonadota</taxon>
        <taxon>Betaproteobacteria</taxon>
        <taxon>Burkholderiales</taxon>
        <taxon>Burkholderiaceae</taxon>
        <taxon>Cupriavidus</taxon>
    </lineage>
</organism>
<dbReference type="KEGG" id="cbw:RR42_s0584"/>
<proteinExistence type="predicted"/>
<dbReference type="AlphaFoldDB" id="A0A0C4Y9N3"/>
<keyword evidence="3" id="KW-1185">Reference proteome</keyword>
<feature type="compositionally biased region" description="Basic and acidic residues" evidence="1">
    <location>
        <begin position="47"/>
        <end position="62"/>
    </location>
</feature>
<dbReference type="EMBL" id="CP010537">
    <property type="protein sequence ID" value="AJG22177.1"/>
    <property type="molecule type" value="Genomic_DNA"/>
</dbReference>
<evidence type="ECO:0000256" key="1">
    <source>
        <dbReference type="SAM" id="MobiDB-lite"/>
    </source>
</evidence>
<evidence type="ECO:0000313" key="2">
    <source>
        <dbReference type="EMBL" id="AJG22177.1"/>
    </source>
</evidence>